<sequence length="220" mass="23768">MASGVFRTDVSRRAPASQPLLDRPFAGPSLGDATRSDADGTAAGASSSSAAYLDAAAEEVNKTIDAEVKTLIEGFEALIGLSRIRDKDKFQIAQENFELEARADVMVRAAQSLTLLSHSLKLSLLLSQQPVDAPLGPGQRSANSLDEEALQLIEKTAKHRARCAELLSQIGDVSYGMEGPADIARAGHNAEDEKEEQRDDEDQRAGREESEEDEDMEDVR</sequence>
<dbReference type="GO" id="GO:0006357">
    <property type="term" value="P:regulation of transcription by RNA polymerase II"/>
    <property type="evidence" value="ECO:0007669"/>
    <property type="project" value="InterPro"/>
</dbReference>
<evidence type="ECO:0000256" key="2">
    <source>
        <dbReference type="ARBA" id="ARBA00005942"/>
    </source>
</evidence>
<accession>A0A316YUJ1</accession>
<dbReference type="AlphaFoldDB" id="A0A316YUJ1"/>
<evidence type="ECO:0000256" key="1">
    <source>
        <dbReference type="ARBA" id="ARBA00004123"/>
    </source>
</evidence>
<comment type="subcellular location">
    <subcellularLocation>
        <location evidence="1">Nucleus</location>
    </subcellularLocation>
</comment>
<dbReference type="GO" id="GO:0016592">
    <property type="term" value="C:mediator complex"/>
    <property type="evidence" value="ECO:0007669"/>
    <property type="project" value="InterPro"/>
</dbReference>
<feature type="compositionally biased region" description="Acidic residues" evidence="6">
    <location>
        <begin position="209"/>
        <end position="220"/>
    </location>
</feature>
<dbReference type="EMBL" id="KZ819634">
    <property type="protein sequence ID" value="PWN92772.1"/>
    <property type="molecule type" value="Genomic_DNA"/>
</dbReference>
<dbReference type="OrthoDB" id="203279at2759"/>
<evidence type="ECO:0000313" key="7">
    <source>
        <dbReference type="EMBL" id="PWN92772.1"/>
    </source>
</evidence>
<dbReference type="PANTHER" id="PTHR40630:SF1">
    <property type="entry name" value="DNA-BINDING PROTEIN"/>
    <property type="match status" value="1"/>
</dbReference>
<evidence type="ECO:0000256" key="4">
    <source>
        <dbReference type="ARBA" id="ARBA00023163"/>
    </source>
</evidence>
<feature type="region of interest" description="Disordered" evidence="6">
    <location>
        <begin position="178"/>
        <end position="220"/>
    </location>
</feature>
<keyword evidence="8" id="KW-1185">Reference proteome</keyword>
<dbReference type="InterPro" id="IPR021487">
    <property type="entry name" value="DUF3140"/>
</dbReference>
<dbReference type="GeneID" id="37042169"/>
<keyword evidence="4" id="KW-0804">Transcription</keyword>
<dbReference type="RefSeq" id="XP_025379970.1">
    <property type="nucleotide sequence ID" value="XM_025520253.1"/>
</dbReference>
<dbReference type="InParanoid" id="A0A316YUJ1"/>
<feature type="region of interest" description="Disordered" evidence="6">
    <location>
        <begin position="1"/>
        <end position="45"/>
    </location>
</feature>
<dbReference type="InterPro" id="IPR009332">
    <property type="entry name" value="Med22"/>
</dbReference>
<protein>
    <submittedName>
        <fullName evidence="7">Uncharacterized protein</fullName>
    </submittedName>
</protein>
<gene>
    <name evidence="7" type="ORF">FA10DRAFT_263526</name>
</gene>
<evidence type="ECO:0000256" key="3">
    <source>
        <dbReference type="ARBA" id="ARBA00023015"/>
    </source>
</evidence>
<proteinExistence type="inferred from homology"/>
<evidence type="ECO:0000256" key="5">
    <source>
        <dbReference type="ARBA" id="ARBA00023242"/>
    </source>
</evidence>
<keyword evidence="5" id="KW-0539">Nucleus</keyword>
<name>A0A316YUJ1_9BASI</name>
<evidence type="ECO:0000313" key="8">
    <source>
        <dbReference type="Proteomes" id="UP000245768"/>
    </source>
</evidence>
<organism evidence="7 8">
    <name type="scientific">Acaromyces ingoldii</name>
    <dbReference type="NCBI Taxonomy" id="215250"/>
    <lineage>
        <taxon>Eukaryota</taxon>
        <taxon>Fungi</taxon>
        <taxon>Dikarya</taxon>
        <taxon>Basidiomycota</taxon>
        <taxon>Ustilaginomycotina</taxon>
        <taxon>Exobasidiomycetes</taxon>
        <taxon>Exobasidiales</taxon>
        <taxon>Cryptobasidiaceae</taxon>
        <taxon>Acaromyces</taxon>
    </lineage>
</organism>
<reference evidence="7 8" key="1">
    <citation type="journal article" date="2018" name="Mol. Biol. Evol.">
        <title>Broad Genomic Sampling Reveals a Smut Pathogenic Ancestry of the Fungal Clade Ustilaginomycotina.</title>
        <authorList>
            <person name="Kijpornyongpan T."/>
            <person name="Mondo S.J."/>
            <person name="Barry K."/>
            <person name="Sandor L."/>
            <person name="Lee J."/>
            <person name="Lipzen A."/>
            <person name="Pangilinan J."/>
            <person name="LaButti K."/>
            <person name="Hainaut M."/>
            <person name="Henrissat B."/>
            <person name="Grigoriev I.V."/>
            <person name="Spatafora J.W."/>
            <person name="Aime M.C."/>
        </authorList>
    </citation>
    <scope>NUCLEOTIDE SEQUENCE [LARGE SCALE GENOMIC DNA]</scope>
    <source>
        <strain evidence="7 8">MCA 4198</strain>
    </source>
</reference>
<dbReference type="Pfam" id="PF06179">
    <property type="entry name" value="Med22"/>
    <property type="match status" value="1"/>
</dbReference>
<evidence type="ECO:0000256" key="6">
    <source>
        <dbReference type="SAM" id="MobiDB-lite"/>
    </source>
</evidence>
<feature type="compositionally biased region" description="Basic and acidic residues" evidence="6">
    <location>
        <begin position="188"/>
        <end position="208"/>
    </location>
</feature>
<comment type="similarity">
    <text evidence="2">Belongs to the Mediator complex subunit 22 family.</text>
</comment>
<dbReference type="GO" id="GO:0003712">
    <property type="term" value="F:transcription coregulator activity"/>
    <property type="evidence" value="ECO:0007669"/>
    <property type="project" value="InterPro"/>
</dbReference>
<dbReference type="STRING" id="215250.A0A316YUJ1"/>
<dbReference type="Proteomes" id="UP000245768">
    <property type="component" value="Unassembled WGS sequence"/>
</dbReference>
<keyword evidence="3" id="KW-0805">Transcription regulation</keyword>
<dbReference type="PANTHER" id="PTHR40630">
    <property type="entry name" value="POSSIBLE DNA-BINDING PROTEIN"/>
    <property type="match status" value="1"/>
</dbReference>